<sequence>MGGVTEILARQAAIDAVLRYVDGLDRADAAQLESAFAEDATMDLSAFSALGMTYEPVHGRSIISDICMKAVGESMDTTHSLTNFLVKLNEQGGSAYVTCYSEAQHIKKGQAFASDFQDNSLIVKCRYQATVAQQGSEWRIKRLDIIPLWSKGNRDLYTVGWICAITTELVAALALLDERHDRPKELDPYDSNNYELGKISNHYVAIACLPEGEYGTAAASDVATNLLRSFPNIRIGLMVGIGGGAPTGNHDIRLGDVVVSTPGDGQGGVFQYDFDTHKNDEWQGFAAMMAAAYARDLLRRLIPEQLQAREKANAILLRLKDQLKELAHNTGTIAYKLDLAKLSIANNAESTSYANQHEDECLPGTRIKILHDIEKWATLFRRL</sequence>
<dbReference type="AlphaFoldDB" id="A0A395NJ94"/>
<feature type="domain" description="SnoaL-like" evidence="1">
    <location>
        <begin position="6"/>
        <end position="143"/>
    </location>
</feature>
<evidence type="ECO:0000313" key="3">
    <source>
        <dbReference type="Proteomes" id="UP000266272"/>
    </source>
</evidence>
<dbReference type="EMBL" id="PXOA01000403">
    <property type="protein sequence ID" value="RFU75887.1"/>
    <property type="molecule type" value="Genomic_DNA"/>
</dbReference>
<dbReference type="Gene3D" id="3.10.450.50">
    <property type="match status" value="1"/>
</dbReference>
<accession>A0A395NJ94</accession>
<dbReference type="GO" id="GO:0003824">
    <property type="term" value="F:catalytic activity"/>
    <property type="evidence" value="ECO:0007669"/>
    <property type="project" value="InterPro"/>
</dbReference>
<name>A0A395NJ94_TRIAR</name>
<proteinExistence type="predicted"/>
<dbReference type="InterPro" id="IPR053137">
    <property type="entry name" value="NLR-like"/>
</dbReference>
<organism evidence="2 3">
    <name type="scientific">Trichoderma arundinaceum</name>
    <dbReference type="NCBI Taxonomy" id="490622"/>
    <lineage>
        <taxon>Eukaryota</taxon>
        <taxon>Fungi</taxon>
        <taxon>Dikarya</taxon>
        <taxon>Ascomycota</taxon>
        <taxon>Pezizomycotina</taxon>
        <taxon>Sordariomycetes</taxon>
        <taxon>Hypocreomycetidae</taxon>
        <taxon>Hypocreales</taxon>
        <taxon>Hypocreaceae</taxon>
        <taxon>Trichoderma</taxon>
    </lineage>
</organism>
<keyword evidence="3" id="KW-1185">Reference proteome</keyword>
<reference evidence="2 3" key="1">
    <citation type="journal article" date="2018" name="PLoS Pathog.">
        <title>Evolution of structural diversity of trichothecenes, a family of toxins produced by plant pathogenic and entomopathogenic fungi.</title>
        <authorList>
            <person name="Proctor R.H."/>
            <person name="McCormick S.P."/>
            <person name="Kim H.S."/>
            <person name="Cardoza R.E."/>
            <person name="Stanley A.M."/>
            <person name="Lindo L."/>
            <person name="Kelly A."/>
            <person name="Brown D.W."/>
            <person name="Lee T."/>
            <person name="Vaughan M.M."/>
            <person name="Alexander N.J."/>
            <person name="Busman M."/>
            <person name="Gutierrez S."/>
        </authorList>
    </citation>
    <scope>NUCLEOTIDE SEQUENCE [LARGE SCALE GENOMIC DNA]</scope>
    <source>
        <strain evidence="2 3">IBT 40837</strain>
    </source>
</reference>
<evidence type="ECO:0000313" key="2">
    <source>
        <dbReference type="EMBL" id="RFU75887.1"/>
    </source>
</evidence>
<gene>
    <name evidence="2" type="ORF">TARUN_6349</name>
</gene>
<dbReference type="STRING" id="490622.A0A395NJ94"/>
<dbReference type="InterPro" id="IPR037401">
    <property type="entry name" value="SnoaL-like"/>
</dbReference>
<dbReference type="GO" id="GO:0009116">
    <property type="term" value="P:nucleoside metabolic process"/>
    <property type="evidence" value="ECO:0007669"/>
    <property type="project" value="InterPro"/>
</dbReference>
<dbReference type="InterPro" id="IPR032710">
    <property type="entry name" value="NTF2-like_dom_sf"/>
</dbReference>
<dbReference type="PANTHER" id="PTHR46082">
    <property type="entry name" value="ATP/GTP-BINDING PROTEIN-RELATED"/>
    <property type="match status" value="1"/>
</dbReference>
<dbReference type="Proteomes" id="UP000266272">
    <property type="component" value="Unassembled WGS sequence"/>
</dbReference>
<comment type="caution">
    <text evidence="2">The sequence shown here is derived from an EMBL/GenBank/DDBJ whole genome shotgun (WGS) entry which is preliminary data.</text>
</comment>
<evidence type="ECO:0000259" key="1">
    <source>
        <dbReference type="Pfam" id="PF13577"/>
    </source>
</evidence>
<dbReference type="Pfam" id="PF13577">
    <property type="entry name" value="SnoaL_4"/>
    <property type="match status" value="1"/>
</dbReference>
<dbReference type="Gene3D" id="3.40.50.1580">
    <property type="entry name" value="Nucleoside phosphorylase domain"/>
    <property type="match status" value="1"/>
</dbReference>
<dbReference type="OrthoDB" id="2148716at2759"/>
<dbReference type="PANTHER" id="PTHR46082:SF11">
    <property type="entry name" value="AAA+ ATPASE DOMAIN-CONTAINING PROTEIN-RELATED"/>
    <property type="match status" value="1"/>
</dbReference>
<protein>
    <recommendedName>
        <fullName evidence="1">SnoaL-like domain-containing protein</fullName>
    </recommendedName>
</protein>
<dbReference type="InterPro" id="IPR035994">
    <property type="entry name" value="Nucleoside_phosphorylase_sf"/>
</dbReference>
<dbReference type="SUPFAM" id="SSF53167">
    <property type="entry name" value="Purine and uridine phosphorylases"/>
    <property type="match status" value="1"/>
</dbReference>
<dbReference type="SUPFAM" id="SSF54427">
    <property type="entry name" value="NTF2-like"/>
    <property type="match status" value="1"/>
</dbReference>